<evidence type="ECO:0000256" key="2">
    <source>
        <dbReference type="ARBA" id="ARBA00022729"/>
    </source>
</evidence>
<feature type="signal peptide" evidence="4">
    <location>
        <begin position="1"/>
        <end position="21"/>
    </location>
</feature>
<evidence type="ECO:0000313" key="7">
    <source>
        <dbReference type="Proteomes" id="UP000323560"/>
    </source>
</evidence>
<dbReference type="InterPro" id="IPR013974">
    <property type="entry name" value="SAF"/>
</dbReference>
<dbReference type="NCBIfam" id="TIGR03170">
    <property type="entry name" value="flgA_cterm"/>
    <property type="match status" value="1"/>
</dbReference>
<dbReference type="GO" id="GO:0044780">
    <property type="term" value="P:bacterial-type flagellum assembly"/>
    <property type="evidence" value="ECO:0007669"/>
    <property type="project" value="InterPro"/>
</dbReference>
<feature type="chain" id="PRO_5042892060" evidence="4">
    <location>
        <begin position="22"/>
        <end position="327"/>
    </location>
</feature>
<dbReference type="GO" id="GO:0042597">
    <property type="term" value="C:periplasmic space"/>
    <property type="evidence" value="ECO:0007669"/>
    <property type="project" value="UniProtKB-SubCell"/>
</dbReference>
<keyword evidence="2 4" id="KW-0732">Signal</keyword>
<dbReference type="CDD" id="cd11614">
    <property type="entry name" value="SAF_CpaB_FlgA_like"/>
    <property type="match status" value="1"/>
</dbReference>
<keyword evidence="6" id="KW-0969">Cilium</keyword>
<dbReference type="InterPro" id="IPR017585">
    <property type="entry name" value="SAF_FlgA"/>
</dbReference>
<dbReference type="Pfam" id="PF13144">
    <property type="entry name" value="ChapFlgA"/>
    <property type="match status" value="1"/>
</dbReference>
<dbReference type="PANTHER" id="PTHR36307">
    <property type="entry name" value="FLAGELLA BASAL BODY P-RING FORMATION PROTEIN FLGA"/>
    <property type="match status" value="1"/>
</dbReference>
<dbReference type="Proteomes" id="UP000323560">
    <property type="component" value="Chromosome"/>
</dbReference>
<reference evidence="6 7" key="1">
    <citation type="submission" date="2019-08" db="EMBL/GenBank/DDBJ databases">
        <title>Gluconobacter frateurii HD924 genome.</title>
        <authorList>
            <person name="Liu Y."/>
            <person name="Zhang P."/>
        </authorList>
    </citation>
    <scope>NUCLEOTIDE SEQUENCE [LARGE SCALE GENOMIC DNA]</scope>
    <source>
        <strain evidence="6 7">HD924</strain>
    </source>
</reference>
<feature type="domain" description="SAF" evidence="5">
    <location>
        <begin position="181"/>
        <end position="243"/>
    </location>
</feature>
<dbReference type="PANTHER" id="PTHR36307:SF1">
    <property type="entry name" value="FLAGELLA BASAL BODY P-RING FORMATION PROTEIN FLGA"/>
    <property type="match status" value="1"/>
</dbReference>
<evidence type="ECO:0000256" key="4">
    <source>
        <dbReference type="SAM" id="SignalP"/>
    </source>
</evidence>
<dbReference type="InterPro" id="IPR039246">
    <property type="entry name" value="Flagellar_FlgA"/>
</dbReference>
<sequence>MARGLSCLTLLTLLASGSVHAASLRTNISVDHPRVRLSDLFSGLTAGQDADIGDAPALGSNYVVGGPQLTAIAAQFGVDWPDASPLVSTTVTRATRMIEEDDVLPALRQSFDFPADAHVEMTLTGFRPVAVPAQETAAPTVLHLDRPPHGGGHFSARMEVPSLVGGKGAAFSVTGTVTMEVKAVALRHSLRPGQPILPEDVSVALVRSSDVPDDALQSVEDAVGLEARSSLSAGQVLASSQLVHPQLVRRGSPVVLSYSQSSLHLTVSGTVMEAGGKGDMVHVYNAGSRMVLTGRVIGRTEVEVIPGITPLSADTRNRPEAVSLPTL</sequence>
<dbReference type="RefSeq" id="WP_148619933.1">
    <property type="nucleotide sequence ID" value="NZ_CP043043.1"/>
</dbReference>
<keyword evidence="6" id="KW-0966">Cell projection</keyword>
<dbReference type="SMART" id="SM00858">
    <property type="entry name" value="SAF"/>
    <property type="match status" value="1"/>
</dbReference>
<dbReference type="Gene3D" id="2.30.30.760">
    <property type="match status" value="1"/>
</dbReference>
<evidence type="ECO:0000256" key="3">
    <source>
        <dbReference type="ARBA" id="ARBA00022764"/>
    </source>
</evidence>
<dbReference type="AlphaFoldDB" id="A0AAP9ER67"/>
<proteinExistence type="predicted"/>
<dbReference type="KEGG" id="gti:FXF46_05155"/>
<keyword evidence="3" id="KW-0574">Periplasm</keyword>
<dbReference type="Gene3D" id="3.90.1210.10">
    <property type="entry name" value="Antifreeze-like/N-acetylneuraminic acid synthase C-terminal domain"/>
    <property type="match status" value="1"/>
</dbReference>
<dbReference type="EMBL" id="CP043043">
    <property type="protein sequence ID" value="QEH95729.1"/>
    <property type="molecule type" value="Genomic_DNA"/>
</dbReference>
<evidence type="ECO:0000259" key="5">
    <source>
        <dbReference type="SMART" id="SM00858"/>
    </source>
</evidence>
<comment type="subcellular location">
    <subcellularLocation>
        <location evidence="1">Periplasm</location>
    </subcellularLocation>
</comment>
<evidence type="ECO:0000313" key="6">
    <source>
        <dbReference type="EMBL" id="QEH95729.1"/>
    </source>
</evidence>
<keyword evidence="6" id="KW-0282">Flagellum</keyword>
<accession>A0AAP9ER67</accession>
<gene>
    <name evidence="6" type="primary">flgA</name>
    <name evidence="6" type="ORF">FXF46_05155</name>
</gene>
<evidence type="ECO:0000256" key="1">
    <source>
        <dbReference type="ARBA" id="ARBA00004418"/>
    </source>
</evidence>
<name>A0AAP9ER67_GLUTH</name>
<protein>
    <submittedName>
        <fullName evidence="6">Flagellar basal body P-ring formation protein FlgA</fullName>
    </submittedName>
</protein>
<organism evidence="6 7">
    <name type="scientific">Gluconobacter thailandicus</name>
    <dbReference type="NCBI Taxonomy" id="257438"/>
    <lineage>
        <taxon>Bacteria</taxon>
        <taxon>Pseudomonadati</taxon>
        <taxon>Pseudomonadota</taxon>
        <taxon>Alphaproteobacteria</taxon>
        <taxon>Acetobacterales</taxon>
        <taxon>Acetobacteraceae</taxon>
        <taxon>Gluconobacter</taxon>
    </lineage>
</organism>